<dbReference type="PROSITE" id="PS50206">
    <property type="entry name" value="RHODANESE_3"/>
    <property type="match status" value="2"/>
</dbReference>
<dbReference type="InterPro" id="IPR045078">
    <property type="entry name" value="TST/MPST-like"/>
</dbReference>
<evidence type="ECO:0000256" key="2">
    <source>
        <dbReference type="ARBA" id="ARBA00022737"/>
    </source>
</evidence>
<evidence type="ECO:0000313" key="5">
    <source>
        <dbReference type="Proteomes" id="UP000017170"/>
    </source>
</evidence>
<name>U6SR84_9BACI</name>
<dbReference type="AlphaFoldDB" id="U6SR84"/>
<dbReference type="SMART" id="SM00450">
    <property type="entry name" value="RHOD"/>
    <property type="match status" value="2"/>
</dbReference>
<keyword evidence="5" id="KW-1185">Reference proteome</keyword>
<organism evidence="4 5">
    <name type="scientific">Alkalihalophilus marmarensis DSM 21297</name>
    <dbReference type="NCBI Taxonomy" id="1188261"/>
    <lineage>
        <taxon>Bacteria</taxon>
        <taxon>Bacillati</taxon>
        <taxon>Bacillota</taxon>
        <taxon>Bacilli</taxon>
        <taxon>Bacillales</taxon>
        <taxon>Bacillaceae</taxon>
        <taxon>Alkalihalophilus</taxon>
    </lineage>
</organism>
<dbReference type="CDD" id="cd01448">
    <property type="entry name" value="TST_Repeat_1"/>
    <property type="match status" value="1"/>
</dbReference>
<keyword evidence="4" id="KW-0670">Pyruvate</keyword>
<dbReference type="Proteomes" id="UP000017170">
    <property type="component" value="Unassembled WGS sequence"/>
</dbReference>
<dbReference type="CDD" id="cd01449">
    <property type="entry name" value="TST_Repeat_2"/>
    <property type="match status" value="1"/>
</dbReference>
<evidence type="ECO:0000256" key="1">
    <source>
        <dbReference type="ARBA" id="ARBA00022679"/>
    </source>
</evidence>
<comment type="caution">
    <text evidence="4">The sequence shown here is derived from an EMBL/GenBank/DDBJ whole genome shotgun (WGS) entry which is preliminary data.</text>
</comment>
<dbReference type="GO" id="GO:0004792">
    <property type="term" value="F:thiosulfate-cyanide sulfurtransferase activity"/>
    <property type="evidence" value="ECO:0007669"/>
    <property type="project" value="TreeGrafter"/>
</dbReference>
<dbReference type="PANTHER" id="PTHR11364:SF27">
    <property type="entry name" value="SULFURTRANSFERASE"/>
    <property type="match status" value="1"/>
</dbReference>
<sequence length="283" mass="31831">MNQNLPFIKTAKEVKSLIEDGASLRLIDCRTKLGDPSDGLRRYEESHLPNAAYLDLEGDLTGEKGEHGGRHPLPTPEALGEMFSRLGIDQETMVVAYDDEGGAFASRLWWMLSYVGHENVYILNGGFKEWMENGFPVTKEIPVFTRKDFSVNVQPHMTISKEEVVAASLNDAILIDSRELARYQGISEPVDKKAGRIPGAVHGFWKENLDESGMWKDEHRLRERFADLHFDEEIIVYCGSGVTACPNILALKGLGYQNVKLYPGSWSDWITYPDAPIEKEPQS</sequence>
<gene>
    <name evidence="4" type="ORF">A33I_07350</name>
</gene>
<dbReference type="RefSeq" id="WP_022627205.1">
    <property type="nucleotide sequence ID" value="NZ_ATAE01000008.1"/>
</dbReference>
<dbReference type="EMBL" id="ATAE01000008">
    <property type="protein sequence ID" value="ERN54234.1"/>
    <property type="molecule type" value="Genomic_DNA"/>
</dbReference>
<keyword evidence="1 4" id="KW-0808">Transferase</keyword>
<dbReference type="PATRIC" id="fig|1188261.3.peg.867"/>
<keyword evidence="2" id="KW-0677">Repeat</keyword>
<dbReference type="InterPro" id="IPR001763">
    <property type="entry name" value="Rhodanese-like_dom"/>
</dbReference>
<feature type="domain" description="Rhodanese" evidence="3">
    <location>
        <begin position="20"/>
        <end position="139"/>
    </location>
</feature>
<evidence type="ECO:0000259" key="3">
    <source>
        <dbReference type="PROSITE" id="PS50206"/>
    </source>
</evidence>
<proteinExistence type="predicted"/>
<dbReference type="SUPFAM" id="SSF52821">
    <property type="entry name" value="Rhodanese/Cell cycle control phosphatase"/>
    <property type="match status" value="2"/>
</dbReference>
<dbReference type="Pfam" id="PF00581">
    <property type="entry name" value="Rhodanese"/>
    <property type="match status" value="2"/>
</dbReference>
<dbReference type="InterPro" id="IPR036873">
    <property type="entry name" value="Rhodanese-like_dom_sf"/>
</dbReference>
<dbReference type="Gene3D" id="3.40.250.10">
    <property type="entry name" value="Rhodanese-like domain"/>
    <property type="match status" value="2"/>
</dbReference>
<accession>U6SR84</accession>
<dbReference type="PANTHER" id="PTHR11364">
    <property type="entry name" value="THIOSULFATE SULFERTANSFERASE"/>
    <property type="match status" value="1"/>
</dbReference>
<reference evidence="4 5" key="1">
    <citation type="journal article" date="2013" name="Genome Announc.">
        <title>Genome Sequence of the Extreme Obligate Alkaliphile Bacillus marmarensis Strain DSM 21297.</title>
        <authorList>
            <person name="Wernick D.G."/>
            <person name="Choi K.Y."/>
            <person name="Tat C.A."/>
            <person name="Lafontaine Rivera J.G."/>
            <person name="Liao J.C."/>
        </authorList>
    </citation>
    <scope>NUCLEOTIDE SEQUENCE [LARGE SCALE GENOMIC DNA]</scope>
    <source>
        <strain evidence="4 5">DSM 21297</strain>
    </source>
</reference>
<evidence type="ECO:0000313" key="4">
    <source>
        <dbReference type="EMBL" id="ERN54234.1"/>
    </source>
</evidence>
<protein>
    <submittedName>
        <fullName evidence="4">3-mercaptopyruvate sulfurtransferase</fullName>
    </submittedName>
</protein>
<feature type="domain" description="Rhodanese" evidence="3">
    <location>
        <begin position="168"/>
        <end position="278"/>
    </location>
</feature>